<gene>
    <name evidence="4" type="ORF">PF006_g32185</name>
</gene>
<name>A0A6A3PRJ5_9STRA</name>
<reference evidence="4 5" key="1">
    <citation type="submission" date="2018-08" db="EMBL/GenBank/DDBJ databases">
        <title>Genomic investigation of the strawberry pathogen Phytophthora fragariae indicates pathogenicity is determined by transcriptional variation in three key races.</title>
        <authorList>
            <person name="Adams T.M."/>
            <person name="Armitage A.D."/>
            <person name="Sobczyk M.K."/>
            <person name="Bates H.J."/>
            <person name="Dunwell J.M."/>
            <person name="Nellist C.F."/>
            <person name="Harrison R.J."/>
        </authorList>
    </citation>
    <scope>NUCLEOTIDE SEQUENCE [LARGE SCALE GENOMIC DNA]</scope>
    <source>
        <strain evidence="4 5">NOV-5</strain>
    </source>
</reference>
<protein>
    <submittedName>
        <fullName evidence="4">Uncharacterized protein</fullName>
    </submittedName>
</protein>
<keyword evidence="1" id="KW-0812">Transmembrane</keyword>
<evidence type="ECO:0000313" key="5">
    <source>
        <dbReference type="Proteomes" id="UP000440732"/>
    </source>
</evidence>
<dbReference type="InterPro" id="IPR036640">
    <property type="entry name" value="ABC1_TM_sf"/>
</dbReference>
<dbReference type="GO" id="GO:0016020">
    <property type="term" value="C:membrane"/>
    <property type="evidence" value="ECO:0007669"/>
    <property type="project" value="InterPro"/>
</dbReference>
<dbReference type="EMBL" id="QXGA01008340">
    <property type="protein sequence ID" value="KAE9058296.1"/>
    <property type="molecule type" value="Genomic_DNA"/>
</dbReference>
<evidence type="ECO:0000256" key="2">
    <source>
        <dbReference type="ARBA" id="ARBA00022989"/>
    </source>
</evidence>
<evidence type="ECO:0000256" key="1">
    <source>
        <dbReference type="ARBA" id="ARBA00022692"/>
    </source>
</evidence>
<dbReference type="SUPFAM" id="SSF90123">
    <property type="entry name" value="ABC transporter transmembrane region"/>
    <property type="match status" value="1"/>
</dbReference>
<dbReference type="Proteomes" id="UP000440732">
    <property type="component" value="Unassembled WGS sequence"/>
</dbReference>
<organism evidence="4 5">
    <name type="scientific">Phytophthora fragariae</name>
    <dbReference type="NCBI Taxonomy" id="53985"/>
    <lineage>
        <taxon>Eukaryota</taxon>
        <taxon>Sar</taxon>
        <taxon>Stramenopiles</taxon>
        <taxon>Oomycota</taxon>
        <taxon>Peronosporomycetes</taxon>
        <taxon>Peronosporales</taxon>
        <taxon>Peronosporaceae</taxon>
        <taxon>Phytophthora</taxon>
    </lineage>
</organism>
<proteinExistence type="predicted"/>
<comment type="caution">
    <text evidence="4">The sequence shown here is derived from an EMBL/GenBank/DDBJ whole genome shotgun (WGS) entry which is preliminary data.</text>
</comment>
<evidence type="ECO:0000313" key="4">
    <source>
        <dbReference type="EMBL" id="KAE9058296.1"/>
    </source>
</evidence>
<sequence>MSAVRPGADDNNKKKKQTSNIGWILSLTKEEKLPLTVGITGMTIASAMNVVFPRIMGKAIDVASGKPGSAARASWWWCSPPSSRDRLYKVLLSQELAFYNNRKEVQDLLLQHELPFVVFYTGLFAEFLPHFLGYHYDEGYMTVVGKGETAFSITSRMGVGRFVAHVLSTAPKSALEGAKLAFEAERLSPLQIRDLRSNS</sequence>
<dbReference type="Gene3D" id="1.20.1560.10">
    <property type="entry name" value="ABC transporter type 1, transmembrane domain"/>
    <property type="match status" value="1"/>
</dbReference>
<accession>A0A6A3PRJ5</accession>
<dbReference type="AlphaFoldDB" id="A0A6A3PRJ5"/>
<keyword evidence="2" id="KW-1133">Transmembrane helix</keyword>
<dbReference type="GO" id="GO:0005524">
    <property type="term" value="F:ATP binding"/>
    <property type="evidence" value="ECO:0007669"/>
    <property type="project" value="InterPro"/>
</dbReference>
<keyword evidence="3" id="KW-0472">Membrane</keyword>
<evidence type="ECO:0000256" key="3">
    <source>
        <dbReference type="ARBA" id="ARBA00023136"/>
    </source>
</evidence>